<evidence type="ECO:0000256" key="5">
    <source>
        <dbReference type="ARBA" id="ARBA00022989"/>
    </source>
</evidence>
<accession>A0A917VBS2</accession>
<evidence type="ECO:0000256" key="7">
    <source>
        <dbReference type="SAM" id="Phobius"/>
    </source>
</evidence>
<name>A0A917VBS2_9NOCA</name>
<dbReference type="Pfam" id="PF03458">
    <property type="entry name" value="Gly_transporter"/>
    <property type="match status" value="2"/>
</dbReference>
<feature type="transmembrane region" description="Helical" evidence="7">
    <location>
        <begin position="12"/>
        <end position="36"/>
    </location>
</feature>
<dbReference type="PANTHER" id="PTHR30506:SF3">
    <property type="entry name" value="UPF0126 INNER MEMBRANE PROTEIN YADS-RELATED"/>
    <property type="match status" value="1"/>
</dbReference>
<evidence type="ECO:0000313" key="10">
    <source>
        <dbReference type="Proteomes" id="UP000612956"/>
    </source>
</evidence>
<keyword evidence="3" id="KW-1003">Cell membrane</keyword>
<proteinExistence type="inferred from homology"/>
<feature type="transmembrane region" description="Helical" evidence="7">
    <location>
        <begin position="105"/>
        <end position="125"/>
    </location>
</feature>
<evidence type="ECO:0000313" key="9">
    <source>
        <dbReference type="EMBL" id="GGK58706.1"/>
    </source>
</evidence>
<keyword evidence="5 7" id="KW-1133">Transmembrane helix</keyword>
<feature type="domain" description="Glycine transporter" evidence="8">
    <location>
        <begin position="21"/>
        <end position="92"/>
    </location>
</feature>
<keyword evidence="10" id="KW-1185">Reference proteome</keyword>
<comment type="caution">
    <text evidence="9">The sequence shown here is derived from an EMBL/GenBank/DDBJ whole genome shotgun (WGS) entry which is preliminary data.</text>
</comment>
<dbReference type="PANTHER" id="PTHR30506">
    <property type="entry name" value="INNER MEMBRANE PROTEIN"/>
    <property type="match status" value="1"/>
</dbReference>
<protein>
    <recommendedName>
        <fullName evidence="8">Glycine transporter domain-containing protein</fullName>
    </recommendedName>
</protein>
<reference evidence="9" key="2">
    <citation type="submission" date="2020-09" db="EMBL/GenBank/DDBJ databases">
        <authorList>
            <person name="Sun Q."/>
            <person name="Zhou Y."/>
        </authorList>
    </citation>
    <scope>NUCLEOTIDE SEQUENCE</scope>
    <source>
        <strain evidence="9">CGMCC 4.7278</strain>
    </source>
</reference>
<keyword evidence="4 7" id="KW-0812">Transmembrane</keyword>
<feature type="transmembrane region" description="Helical" evidence="7">
    <location>
        <begin position="164"/>
        <end position="182"/>
    </location>
</feature>
<comment type="subcellular location">
    <subcellularLocation>
        <location evidence="1">Cell membrane</location>
        <topology evidence="1">Multi-pass membrane protein</topology>
    </subcellularLocation>
</comment>
<dbReference type="Proteomes" id="UP000612956">
    <property type="component" value="Unassembled WGS sequence"/>
</dbReference>
<evidence type="ECO:0000256" key="6">
    <source>
        <dbReference type="ARBA" id="ARBA00023136"/>
    </source>
</evidence>
<organism evidence="9 10">
    <name type="scientific">Nocardia camponoti</name>
    <dbReference type="NCBI Taxonomy" id="1616106"/>
    <lineage>
        <taxon>Bacteria</taxon>
        <taxon>Bacillati</taxon>
        <taxon>Actinomycetota</taxon>
        <taxon>Actinomycetes</taxon>
        <taxon>Mycobacteriales</taxon>
        <taxon>Nocardiaceae</taxon>
        <taxon>Nocardia</taxon>
    </lineage>
</organism>
<evidence type="ECO:0000256" key="2">
    <source>
        <dbReference type="ARBA" id="ARBA00008193"/>
    </source>
</evidence>
<dbReference type="AlphaFoldDB" id="A0A917VBS2"/>
<comment type="similarity">
    <text evidence="2">Belongs to the UPF0126 family.</text>
</comment>
<dbReference type="InterPro" id="IPR005115">
    <property type="entry name" value="Gly_transporter"/>
</dbReference>
<feature type="transmembrane region" description="Helical" evidence="7">
    <location>
        <begin position="43"/>
        <end position="60"/>
    </location>
</feature>
<feature type="domain" description="Glycine transporter" evidence="8">
    <location>
        <begin position="105"/>
        <end position="179"/>
    </location>
</feature>
<gene>
    <name evidence="9" type="ORF">GCM10011591_33640</name>
</gene>
<reference evidence="9" key="1">
    <citation type="journal article" date="2014" name="Int. J. Syst. Evol. Microbiol.">
        <title>Complete genome sequence of Corynebacterium casei LMG S-19264T (=DSM 44701T), isolated from a smear-ripened cheese.</title>
        <authorList>
            <consortium name="US DOE Joint Genome Institute (JGI-PGF)"/>
            <person name="Walter F."/>
            <person name="Albersmeier A."/>
            <person name="Kalinowski J."/>
            <person name="Ruckert C."/>
        </authorList>
    </citation>
    <scope>NUCLEOTIDE SEQUENCE</scope>
    <source>
        <strain evidence="9">CGMCC 4.7278</strain>
    </source>
</reference>
<evidence type="ECO:0000256" key="3">
    <source>
        <dbReference type="ARBA" id="ARBA00022475"/>
    </source>
</evidence>
<keyword evidence="6 7" id="KW-0472">Membrane</keyword>
<sequence length="220" mass="22752">MSSILATELESAVSAVHSLGEMAGVISFAASGALMAVRKRLDLFGMVVLACATALGGGIIRDLLIGRTPPAAFTDLTFLIASIITGGVLFVIAPSRQTTRKALEYADALGLGLFCVTGTVIAYSSGLGAPTSALLGMTTAIGGGVIRDVLCGEVPEVLQPDSDLYAIPALFGAAITATLLHFDLYQSWTGLLAAAGAVGFRLLAHHYHWHAPVARHITNF</sequence>
<evidence type="ECO:0000259" key="8">
    <source>
        <dbReference type="Pfam" id="PF03458"/>
    </source>
</evidence>
<feature type="transmembrane region" description="Helical" evidence="7">
    <location>
        <begin position="72"/>
        <end position="93"/>
    </location>
</feature>
<evidence type="ECO:0000256" key="4">
    <source>
        <dbReference type="ARBA" id="ARBA00022692"/>
    </source>
</evidence>
<evidence type="ECO:0000256" key="1">
    <source>
        <dbReference type="ARBA" id="ARBA00004651"/>
    </source>
</evidence>
<dbReference type="GO" id="GO:0005886">
    <property type="term" value="C:plasma membrane"/>
    <property type="evidence" value="ECO:0007669"/>
    <property type="project" value="UniProtKB-SubCell"/>
</dbReference>
<dbReference type="EMBL" id="BMMW01000003">
    <property type="protein sequence ID" value="GGK58706.1"/>
    <property type="molecule type" value="Genomic_DNA"/>
</dbReference>